<proteinExistence type="predicted"/>
<dbReference type="EMBL" id="CAFBNF010000060">
    <property type="protein sequence ID" value="CAB4939099.1"/>
    <property type="molecule type" value="Genomic_DNA"/>
</dbReference>
<protein>
    <submittedName>
        <fullName evidence="1">Unannotated protein</fullName>
    </submittedName>
</protein>
<reference evidence="1" key="1">
    <citation type="submission" date="2020-05" db="EMBL/GenBank/DDBJ databases">
        <authorList>
            <person name="Chiriac C."/>
            <person name="Salcher M."/>
            <person name="Ghai R."/>
            <person name="Kavagutti S V."/>
        </authorList>
    </citation>
    <scope>NUCLEOTIDE SEQUENCE</scope>
</reference>
<name>A0A6J7J7K1_9ZZZZ</name>
<dbReference type="EMBL" id="CAFBOZ010000146">
    <property type="protein sequence ID" value="CAB5008173.1"/>
    <property type="molecule type" value="Genomic_DNA"/>
</dbReference>
<evidence type="ECO:0000313" key="2">
    <source>
        <dbReference type="EMBL" id="CAB5008173.1"/>
    </source>
</evidence>
<gene>
    <name evidence="1" type="ORF">UFOPK3773_00737</name>
    <name evidence="2" type="ORF">UFOPK3992_01088</name>
</gene>
<evidence type="ECO:0000313" key="1">
    <source>
        <dbReference type="EMBL" id="CAB4939099.1"/>
    </source>
</evidence>
<organism evidence="1">
    <name type="scientific">freshwater metagenome</name>
    <dbReference type="NCBI Taxonomy" id="449393"/>
    <lineage>
        <taxon>unclassified sequences</taxon>
        <taxon>metagenomes</taxon>
        <taxon>ecological metagenomes</taxon>
    </lineage>
</organism>
<sequence>MAMHIMRLSVADAAAFMSDRERENLEHRVLCPSGSLCTPPVSLRGFQSGDDPTHVIILTEGDWTAEQLDAWRSCPHRQAIWEHAESGGARHVDFDHDNHHVGEFVEIWAASFA</sequence>
<accession>A0A6J7J7K1</accession>
<dbReference type="AlphaFoldDB" id="A0A6J7J7K1"/>